<comment type="caution">
    <text evidence="2">The sequence shown here is derived from an EMBL/GenBank/DDBJ whole genome shotgun (WGS) entry which is preliminary data.</text>
</comment>
<sequence length="116" mass="12253">MVLPVTTADNGLPTHTTCRRLPLTSQMQFPAVSSSCSGNASNISSTTTTTTTNSNILISHPSPRPSRTISPPSSSDLMLLGSLSPSFLQSVLAGSCWELRPLQQQQPQPCRGALSN</sequence>
<reference evidence="2 3" key="1">
    <citation type="journal article" date="2021" name="Elife">
        <title>Chloroplast acquisition without the gene transfer in kleptoplastic sea slugs, Plakobranchus ocellatus.</title>
        <authorList>
            <person name="Maeda T."/>
            <person name="Takahashi S."/>
            <person name="Yoshida T."/>
            <person name="Shimamura S."/>
            <person name="Takaki Y."/>
            <person name="Nagai Y."/>
            <person name="Toyoda A."/>
            <person name="Suzuki Y."/>
            <person name="Arimoto A."/>
            <person name="Ishii H."/>
            <person name="Satoh N."/>
            <person name="Nishiyama T."/>
            <person name="Hasebe M."/>
            <person name="Maruyama T."/>
            <person name="Minagawa J."/>
            <person name="Obokata J."/>
            <person name="Shigenobu S."/>
        </authorList>
    </citation>
    <scope>NUCLEOTIDE SEQUENCE [LARGE SCALE GENOMIC DNA]</scope>
</reference>
<dbReference type="AlphaFoldDB" id="A0AAV3Y0L9"/>
<feature type="compositionally biased region" description="Low complexity" evidence="1">
    <location>
        <begin position="33"/>
        <end position="73"/>
    </location>
</feature>
<dbReference type="Proteomes" id="UP000735302">
    <property type="component" value="Unassembled WGS sequence"/>
</dbReference>
<proteinExistence type="predicted"/>
<gene>
    <name evidence="2" type="ORF">PoB_000203900</name>
</gene>
<keyword evidence="3" id="KW-1185">Reference proteome</keyword>
<evidence type="ECO:0000256" key="1">
    <source>
        <dbReference type="SAM" id="MobiDB-lite"/>
    </source>
</evidence>
<organism evidence="2 3">
    <name type="scientific">Plakobranchus ocellatus</name>
    <dbReference type="NCBI Taxonomy" id="259542"/>
    <lineage>
        <taxon>Eukaryota</taxon>
        <taxon>Metazoa</taxon>
        <taxon>Spiralia</taxon>
        <taxon>Lophotrochozoa</taxon>
        <taxon>Mollusca</taxon>
        <taxon>Gastropoda</taxon>
        <taxon>Heterobranchia</taxon>
        <taxon>Euthyneura</taxon>
        <taxon>Panpulmonata</taxon>
        <taxon>Sacoglossa</taxon>
        <taxon>Placobranchoidea</taxon>
        <taxon>Plakobranchidae</taxon>
        <taxon>Plakobranchus</taxon>
    </lineage>
</organism>
<dbReference type="EMBL" id="BLXT01000273">
    <property type="protein sequence ID" value="GFN75533.1"/>
    <property type="molecule type" value="Genomic_DNA"/>
</dbReference>
<protein>
    <submittedName>
        <fullName evidence="2">Uncharacterized protein</fullName>
    </submittedName>
</protein>
<name>A0AAV3Y0L9_9GAST</name>
<evidence type="ECO:0000313" key="3">
    <source>
        <dbReference type="Proteomes" id="UP000735302"/>
    </source>
</evidence>
<feature type="region of interest" description="Disordered" evidence="1">
    <location>
        <begin position="32"/>
        <end position="73"/>
    </location>
</feature>
<evidence type="ECO:0000313" key="2">
    <source>
        <dbReference type="EMBL" id="GFN75533.1"/>
    </source>
</evidence>
<accession>A0AAV3Y0L9</accession>